<dbReference type="AlphaFoldDB" id="A0A5J4SQF4"/>
<name>A0A5J4SQF4_9ZZZZ</name>
<dbReference type="EMBL" id="SNRY01000073">
    <property type="protein sequence ID" value="KAA6348237.1"/>
    <property type="molecule type" value="Genomic_DNA"/>
</dbReference>
<sequence>MKKEEDNILKRVGTDNYFMVPQNYFESLPERVMDKFPPIKVPSKKIKKNFPVWKKLKPWVYVAAVFIGVAFIVRIVSLQNDLLDNNYGNDILTQIDTENISDEFIDEMLNMSLMDDYSLYVYLTNAIISVEN</sequence>
<keyword evidence="1" id="KW-1133">Transmembrane helix</keyword>
<organism evidence="2">
    <name type="scientific">termite gut metagenome</name>
    <dbReference type="NCBI Taxonomy" id="433724"/>
    <lineage>
        <taxon>unclassified sequences</taxon>
        <taxon>metagenomes</taxon>
        <taxon>organismal metagenomes</taxon>
    </lineage>
</organism>
<evidence type="ECO:0000313" key="2">
    <source>
        <dbReference type="EMBL" id="KAA6348237.1"/>
    </source>
</evidence>
<proteinExistence type="predicted"/>
<keyword evidence="1" id="KW-0812">Transmembrane</keyword>
<evidence type="ECO:0000256" key="1">
    <source>
        <dbReference type="SAM" id="Phobius"/>
    </source>
</evidence>
<comment type="caution">
    <text evidence="2">The sequence shown here is derived from an EMBL/GenBank/DDBJ whole genome shotgun (WGS) entry which is preliminary data.</text>
</comment>
<gene>
    <name evidence="2" type="ORF">EZS27_004305</name>
</gene>
<feature type="transmembrane region" description="Helical" evidence="1">
    <location>
        <begin position="58"/>
        <end position="77"/>
    </location>
</feature>
<protein>
    <submittedName>
        <fullName evidence="2">Uncharacterized protein</fullName>
    </submittedName>
</protein>
<accession>A0A5J4SQF4</accession>
<reference evidence="2" key="1">
    <citation type="submission" date="2019-03" db="EMBL/GenBank/DDBJ databases">
        <title>Single cell metagenomics reveals metabolic interactions within the superorganism composed of flagellate Streblomastix strix and complex community of Bacteroidetes bacteria on its surface.</title>
        <authorList>
            <person name="Treitli S.C."/>
            <person name="Kolisko M."/>
            <person name="Husnik F."/>
            <person name="Keeling P."/>
            <person name="Hampl V."/>
        </authorList>
    </citation>
    <scope>NUCLEOTIDE SEQUENCE</scope>
    <source>
        <strain evidence="2">STM</strain>
    </source>
</reference>
<keyword evidence="1" id="KW-0472">Membrane</keyword>